<dbReference type="PANTHER" id="PTHR43857:SF1">
    <property type="entry name" value="YJGH FAMILY PROTEIN"/>
    <property type="match status" value="1"/>
</dbReference>
<evidence type="ECO:0000313" key="1">
    <source>
        <dbReference type="EMBL" id="MDT6983126.1"/>
    </source>
</evidence>
<evidence type="ECO:0000313" key="2">
    <source>
        <dbReference type="Proteomes" id="UP001249760"/>
    </source>
</evidence>
<dbReference type="RefSeq" id="WP_394305655.1">
    <property type="nucleotide sequence ID" value="NZ_JASKMA010000004.1"/>
</dbReference>
<comment type="caution">
    <text evidence="1">The sequence shown here is derived from an EMBL/GenBank/DDBJ whole genome shotgun (WGS) entry which is preliminary data.</text>
</comment>
<organism evidence="1 2">
    <name type="scientific">Streptomyces lusitanus</name>
    <dbReference type="NCBI Taxonomy" id="68232"/>
    <lineage>
        <taxon>Bacteria</taxon>
        <taxon>Bacillati</taxon>
        <taxon>Actinomycetota</taxon>
        <taxon>Actinomycetes</taxon>
        <taxon>Kitasatosporales</taxon>
        <taxon>Streptomycetaceae</taxon>
        <taxon>Streptomyces</taxon>
    </lineage>
</organism>
<reference evidence="1 2" key="1">
    <citation type="submission" date="2023-05" db="EMBL/GenBank/DDBJ databases">
        <title>Streptomyces fuscus sp. nov., a brown-black pigment producing actinomyces isolated from dry sand of Sea duck farm.</title>
        <authorList>
            <person name="Xie J."/>
            <person name="Shen N."/>
        </authorList>
    </citation>
    <scope>NUCLEOTIDE SEQUENCE [LARGE SCALE GENOMIC DNA]</scope>
    <source>
        <strain evidence="1 2">CGMCC 4.1745</strain>
    </source>
</reference>
<dbReference type="Pfam" id="PF01042">
    <property type="entry name" value="Ribonuc_L-PSP"/>
    <property type="match status" value="1"/>
</dbReference>
<proteinExistence type="predicted"/>
<protein>
    <submittedName>
        <fullName evidence="1">RidA family protein</fullName>
    </submittedName>
</protein>
<gene>
    <name evidence="1" type="ORF">QNO04_06610</name>
</gene>
<dbReference type="InterPro" id="IPR006175">
    <property type="entry name" value="YjgF/YER057c/UK114"/>
</dbReference>
<dbReference type="PANTHER" id="PTHR43857">
    <property type="entry name" value="BLR7761 PROTEIN"/>
    <property type="match status" value="1"/>
</dbReference>
<sequence length="148" mass="16366">MIHRSGEPRRRAILSGSEFEERIGYARAVVDGDRVHVSGTTGFDYATMTISDDVVEQAEQCLRTIEAALAEAGCTFADVVRVRYLLPDRADFEPCWPVLRRCFGEVRPAATMMVCGLADPRMRIEIEVDARRPAASDRPPRPVSPASG</sequence>
<dbReference type="Proteomes" id="UP001249760">
    <property type="component" value="Unassembled WGS sequence"/>
</dbReference>
<dbReference type="InterPro" id="IPR035959">
    <property type="entry name" value="RutC-like_sf"/>
</dbReference>
<dbReference type="EMBL" id="JASKMA010000004">
    <property type="protein sequence ID" value="MDT6983126.1"/>
    <property type="molecule type" value="Genomic_DNA"/>
</dbReference>
<dbReference type="SUPFAM" id="SSF55298">
    <property type="entry name" value="YjgF-like"/>
    <property type="match status" value="1"/>
</dbReference>
<dbReference type="Gene3D" id="3.30.1330.40">
    <property type="entry name" value="RutC-like"/>
    <property type="match status" value="1"/>
</dbReference>
<dbReference type="CDD" id="cd06154">
    <property type="entry name" value="YjgF_YER057c_UK114_like_6"/>
    <property type="match status" value="1"/>
</dbReference>
<accession>A0ABU3JMH6</accession>
<keyword evidence="2" id="KW-1185">Reference proteome</keyword>
<name>A0ABU3JMH6_9ACTN</name>